<dbReference type="PANTHER" id="PTHR46910">
    <property type="entry name" value="TRANSCRIPTION FACTOR PDR1"/>
    <property type="match status" value="1"/>
</dbReference>
<keyword evidence="3" id="KW-0812">Transmembrane</keyword>
<feature type="transmembrane region" description="Helical" evidence="3">
    <location>
        <begin position="515"/>
        <end position="541"/>
    </location>
</feature>
<dbReference type="Pfam" id="PF04082">
    <property type="entry name" value="Fungal_trans"/>
    <property type="match status" value="1"/>
</dbReference>
<accession>A0ABR0J021</accession>
<dbReference type="CDD" id="cd12148">
    <property type="entry name" value="fungal_TF_MHR"/>
    <property type="match status" value="1"/>
</dbReference>
<dbReference type="InterPro" id="IPR007219">
    <property type="entry name" value="XnlR_reg_dom"/>
</dbReference>
<dbReference type="EMBL" id="JAVRRF010000028">
    <property type="protein sequence ID" value="KAK5052890.1"/>
    <property type="molecule type" value="Genomic_DNA"/>
</dbReference>
<comment type="caution">
    <text evidence="5">The sequence shown here is derived from an EMBL/GenBank/DDBJ whole genome shotgun (WGS) entry which is preliminary data.</text>
</comment>
<keyword evidence="3" id="KW-1133">Transmembrane helix</keyword>
<keyword evidence="1" id="KW-0539">Nucleus</keyword>
<organism evidence="5 6">
    <name type="scientific">Exophiala sideris</name>
    <dbReference type="NCBI Taxonomy" id="1016849"/>
    <lineage>
        <taxon>Eukaryota</taxon>
        <taxon>Fungi</taxon>
        <taxon>Dikarya</taxon>
        <taxon>Ascomycota</taxon>
        <taxon>Pezizomycotina</taxon>
        <taxon>Eurotiomycetes</taxon>
        <taxon>Chaetothyriomycetidae</taxon>
        <taxon>Chaetothyriales</taxon>
        <taxon>Herpotrichiellaceae</taxon>
        <taxon>Exophiala</taxon>
    </lineage>
</organism>
<evidence type="ECO:0000259" key="4">
    <source>
        <dbReference type="SMART" id="SM00906"/>
    </source>
</evidence>
<dbReference type="Proteomes" id="UP001345691">
    <property type="component" value="Unassembled WGS sequence"/>
</dbReference>
<feature type="region of interest" description="Disordered" evidence="2">
    <location>
        <begin position="114"/>
        <end position="134"/>
    </location>
</feature>
<keyword evidence="3" id="KW-0472">Membrane</keyword>
<dbReference type="PANTHER" id="PTHR46910:SF1">
    <property type="entry name" value="MISCELLANEOUS ZN(II)2CYS6 TRANSCRIPTION FACTOR (EUROFUNG)-RELATED"/>
    <property type="match status" value="1"/>
</dbReference>
<evidence type="ECO:0000256" key="3">
    <source>
        <dbReference type="SAM" id="Phobius"/>
    </source>
</evidence>
<evidence type="ECO:0000313" key="6">
    <source>
        <dbReference type="Proteomes" id="UP001345691"/>
    </source>
</evidence>
<proteinExistence type="predicted"/>
<evidence type="ECO:0000256" key="2">
    <source>
        <dbReference type="SAM" id="MobiDB-lite"/>
    </source>
</evidence>
<reference evidence="5 6" key="1">
    <citation type="submission" date="2023-08" db="EMBL/GenBank/DDBJ databases">
        <title>Black Yeasts Isolated from many extreme environments.</title>
        <authorList>
            <person name="Coleine C."/>
            <person name="Stajich J.E."/>
            <person name="Selbmann L."/>
        </authorList>
    </citation>
    <scope>NUCLEOTIDE SEQUENCE [LARGE SCALE GENOMIC DNA]</scope>
    <source>
        <strain evidence="5 6">CCFEE 6328</strain>
    </source>
</reference>
<evidence type="ECO:0000313" key="5">
    <source>
        <dbReference type="EMBL" id="KAK5052890.1"/>
    </source>
</evidence>
<gene>
    <name evidence="5" type="ORF">LTR69_009716</name>
</gene>
<protein>
    <recommendedName>
        <fullName evidence="4">Xylanolytic transcriptional activator regulatory domain-containing protein</fullName>
    </recommendedName>
</protein>
<dbReference type="InterPro" id="IPR050987">
    <property type="entry name" value="AtrR-like"/>
</dbReference>
<evidence type="ECO:0000256" key="1">
    <source>
        <dbReference type="ARBA" id="ARBA00023242"/>
    </source>
</evidence>
<keyword evidence="6" id="KW-1185">Reference proteome</keyword>
<feature type="domain" description="Xylanolytic transcriptional activator regulatory" evidence="4">
    <location>
        <begin position="290"/>
        <end position="365"/>
    </location>
</feature>
<dbReference type="SMART" id="SM00906">
    <property type="entry name" value="Fungal_trans"/>
    <property type="match status" value="1"/>
</dbReference>
<name>A0ABR0J021_9EURO</name>
<sequence length="676" mass="75730">MRKTGRTLRLHQPKEEKRKKFPIELSTFHLKIHNVIAVAPSSSTTDQPNGVGTNHNIQSDNVQVELHEGFTLTEMLPVLGTQNQADHLDMLNSSMPSLDLLQESVVGVTNNVESMQPRISTPPPLSDASSGAGDVPAAPLEEVATLRIESPEVAPEPSTKEILEELRLNNGAKFRPPFDMFFRHFNHLHPVINESSFYRCFDDLVFDESNFLSESDRQLFLVLANLIYAESTVLSCVCTDCTILVGWREFNYASETLDRLLPSMKPSLLAIQCLVIKTRYLLEVDNLGQAYDTISLTLRLAFQIGLHDQSSWKMKNSSLFDVVMWQRVFWCIFVLDQAISQSLGMPYLLRSNDHKVDRPRALDDRCLFPNRPLPQETPDSVSATYLGTLVGWTCLCKRAWDEAICLKATKKQDLLGIAALDAEMLNFLEQLQSPQTREQARNQSGLERTVLFQNRDHILFRQRVNAERLFIRREILMDTSLLQQAAGTIVEVANDSVECISASSKSAHKQPEDRYFMTVYLAGVLTPLSAVIVATNLSWAVRNRAIVTFQRANNALKELAKGFGLARRMLRRLQGVIDTVSTTLADPDIASSLAGLCDLDSFKAVQSNDISGRLDVISDNAECGEGANTRHAADIEATQPLNTFLVSHFPTPASGFEQWDTGEGFRIYADWLVTPW</sequence>